<evidence type="ECO:0000313" key="2">
    <source>
        <dbReference type="Proteomes" id="UP000325743"/>
    </source>
</evidence>
<sequence>MGLHCGELPDYLDAHDLATIFKVTPTTILRRARIKPHTLPPAAHLGPNFPLRWLQADVAFWQRQNAL</sequence>
<accession>A0A5P3VFF1</accession>
<dbReference type="AlphaFoldDB" id="A0A5P3VFF1"/>
<organism evidence="1 2">
    <name type="scientific">Cupriavidus oxalaticus</name>
    <dbReference type="NCBI Taxonomy" id="96344"/>
    <lineage>
        <taxon>Bacteria</taxon>
        <taxon>Pseudomonadati</taxon>
        <taxon>Pseudomonadota</taxon>
        <taxon>Betaproteobacteria</taxon>
        <taxon>Burkholderiales</taxon>
        <taxon>Burkholderiaceae</taxon>
        <taxon>Cupriavidus</taxon>
    </lineage>
</organism>
<protein>
    <recommendedName>
        <fullName evidence="3">DNA-binding protein</fullName>
    </recommendedName>
</protein>
<name>A0A5P3VFF1_9BURK</name>
<proteinExistence type="predicted"/>
<evidence type="ECO:0008006" key="3">
    <source>
        <dbReference type="Google" id="ProtNLM"/>
    </source>
</evidence>
<evidence type="ECO:0000313" key="1">
    <source>
        <dbReference type="EMBL" id="QEZ45144.1"/>
    </source>
</evidence>
<dbReference type="Proteomes" id="UP000325743">
    <property type="component" value="Chromosome 1"/>
</dbReference>
<gene>
    <name evidence="1" type="ORF">D2917_07610</name>
</gene>
<reference evidence="1 2" key="1">
    <citation type="submission" date="2018-09" db="EMBL/GenBank/DDBJ databases">
        <title>Complete genome sequence of Cupriavidus oxalaticus T2, a bacterium capable of phenol tolerance and degradation.</title>
        <authorList>
            <person name="Yan J."/>
        </authorList>
    </citation>
    <scope>NUCLEOTIDE SEQUENCE [LARGE SCALE GENOMIC DNA]</scope>
    <source>
        <strain evidence="1 2">T2</strain>
    </source>
</reference>
<dbReference type="EMBL" id="CP032518">
    <property type="protein sequence ID" value="QEZ45144.1"/>
    <property type="molecule type" value="Genomic_DNA"/>
</dbReference>